<evidence type="ECO:0000313" key="3">
    <source>
        <dbReference type="EMBL" id="KAK9803384.1"/>
    </source>
</evidence>
<organism evidence="3 4">
    <name type="scientific">[Myrmecia] bisecta</name>
    <dbReference type="NCBI Taxonomy" id="41462"/>
    <lineage>
        <taxon>Eukaryota</taxon>
        <taxon>Viridiplantae</taxon>
        <taxon>Chlorophyta</taxon>
        <taxon>core chlorophytes</taxon>
        <taxon>Trebouxiophyceae</taxon>
        <taxon>Trebouxiales</taxon>
        <taxon>Trebouxiaceae</taxon>
        <taxon>Myrmecia</taxon>
    </lineage>
</organism>
<dbReference type="InterPro" id="IPR023213">
    <property type="entry name" value="CAT-like_dom_sf"/>
</dbReference>
<reference evidence="3 4" key="1">
    <citation type="journal article" date="2024" name="Nat. Commun.">
        <title>Phylogenomics reveals the evolutionary origins of lichenization in chlorophyte algae.</title>
        <authorList>
            <person name="Puginier C."/>
            <person name="Libourel C."/>
            <person name="Otte J."/>
            <person name="Skaloud P."/>
            <person name="Haon M."/>
            <person name="Grisel S."/>
            <person name="Petersen M."/>
            <person name="Berrin J.G."/>
            <person name="Delaux P.M."/>
            <person name="Dal Grande F."/>
            <person name="Keller J."/>
        </authorList>
    </citation>
    <scope>NUCLEOTIDE SEQUENCE [LARGE SCALE GENOMIC DNA]</scope>
    <source>
        <strain evidence="3 4">SAG 2043</strain>
    </source>
</reference>
<dbReference type="PANTHER" id="PTHR31896:SF43">
    <property type="entry name" value="PROTEIN ENHANCED PSEUDOMONAS SUSCEPTIBILITY 1"/>
    <property type="match status" value="1"/>
</dbReference>
<feature type="compositionally biased region" description="Polar residues" evidence="2">
    <location>
        <begin position="198"/>
        <end position="208"/>
    </location>
</feature>
<dbReference type="Gene3D" id="3.30.559.10">
    <property type="entry name" value="Chloramphenicol acetyltransferase-like domain"/>
    <property type="match status" value="1"/>
</dbReference>
<evidence type="ECO:0000256" key="2">
    <source>
        <dbReference type="SAM" id="MobiDB-lite"/>
    </source>
</evidence>
<keyword evidence="1" id="KW-0808">Transferase</keyword>
<protein>
    <submittedName>
        <fullName evidence="3">Uncharacterized protein</fullName>
    </submittedName>
</protein>
<evidence type="ECO:0000313" key="4">
    <source>
        <dbReference type="Proteomes" id="UP001489004"/>
    </source>
</evidence>
<dbReference type="SUPFAM" id="SSF52777">
    <property type="entry name" value="CoA-dependent acyltransferases"/>
    <property type="match status" value="1"/>
</dbReference>
<evidence type="ECO:0000256" key="1">
    <source>
        <dbReference type="ARBA" id="ARBA00022679"/>
    </source>
</evidence>
<dbReference type="GO" id="GO:0016740">
    <property type="term" value="F:transferase activity"/>
    <property type="evidence" value="ECO:0007669"/>
    <property type="project" value="UniProtKB-KW"/>
</dbReference>
<gene>
    <name evidence="3" type="ORF">WJX72_003289</name>
</gene>
<dbReference type="PANTHER" id="PTHR31896">
    <property type="entry name" value="FAMILY REGULATORY PROTEIN, PUTATIVE (AFU_ORTHOLOGUE AFUA_3G14730)-RELATED"/>
    <property type="match status" value="1"/>
</dbReference>
<comment type="caution">
    <text evidence="3">The sequence shown here is derived from an EMBL/GenBank/DDBJ whole genome shotgun (WGS) entry which is preliminary data.</text>
</comment>
<accession>A0AAW1P5E9</accession>
<keyword evidence="4" id="KW-1185">Reference proteome</keyword>
<dbReference type="InterPro" id="IPR051283">
    <property type="entry name" value="Sec_Metabolite_Acyltrans"/>
</dbReference>
<sequence>MGGSRRTTVVTPTCPPKVKLIPFEYKPPVIGERIALLFVLPGKVDATAWETSLGKLLEIFPTAAGRFQQKAEGAFILCNRAGVPVTFQQASELDWDAIHRQDRHIILQHTQDIDVAALLKGKEPLMKVQVTHCGESHTLLGVTVSHILTDVGGIALLLTSWAKIHGGETVQAPCIAREVVLPPALEKASCGRKVSQASTGADASTGQQLAPAPVADEPGSGCEDSAPNALSGEVCATNGPDSGRKAARSAAELPRGRQVSPAPDSEEAMSAGSEAMQASMAGDLAHAPHPASADEADGEAPLTAAGPPEAISVDPAANSRSTDQPAQQYPCLDLMRQLYRPELSSGHWVAAARGYVGFGAQLGKQGGLSRMETAVLRIPAASLAQLKGRINALRPVAIMLYTPGQRVALNLPGTGAANVMLQTVACRACNIRQAVVAARTPAVAAEMLGMCLANLEAPRMTKLRTSVLAGSSYDACMSSWDDLYRAAGQLDFGTGVATHFMSHMLNAHAHLHPYVGWWGRDARTGDAYLHVLVPPGKLAAFKQSGLWAAMLPGARFL</sequence>
<proteinExistence type="predicted"/>
<dbReference type="EMBL" id="JALJOR010000021">
    <property type="protein sequence ID" value="KAK9803384.1"/>
    <property type="molecule type" value="Genomic_DNA"/>
</dbReference>
<dbReference type="Proteomes" id="UP001489004">
    <property type="component" value="Unassembled WGS sequence"/>
</dbReference>
<dbReference type="AlphaFoldDB" id="A0AAW1P5E9"/>
<name>A0AAW1P5E9_9CHLO</name>
<feature type="region of interest" description="Disordered" evidence="2">
    <location>
        <begin position="198"/>
        <end position="326"/>
    </location>
</feature>
<dbReference type="Pfam" id="PF02458">
    <property type="entry name" value="Transferase"/>
    <property type="match status" value="1"/>
</dbReference>